<dbReference type="Proteomes" id="UP000545761">
    <property type="component" value="Unassembled WGS sequence"/>
</dbReference>
<gene>
    <name evidence="3" type="ORF">H1D24_15270</name>
</gene>
<dbReference type="InterPro" id="IPR029045">
    <property type="entry name" value="ClpP/crotonase-like_dom_sf"/>
</dbReference>
<feature type="compositionally biased region" description="Gly residues" evidence="2">
    <location>
        <begin position="253"/>
        <end position="276"/>
    </location>
</feature>
<sequence length="282" mass="29142">MTVRTEVHKDTGVAVVTLDRPSRHNAIDLETAGELAASWREFRSDDSVRALVITGAGTKAFCTGIDRSTEVPQPASPYSTDDPLLTIGPKANDLWKPVIGAVNGMACGGAFYLLGEAEFVVADATATFFDPHTTYGMVSAYEPILMAQRMPIGEVARMALMGTAERISARRAYETGLVSQVTAPGEALDAALECARVIASYPTEAVQGTVRAVWAAKEAARDHAFAQAPHLIALGSLPPERQAELFAARRSGPGAGSGAGAGAGAGGGGGGGGGSDSGHRFR</sequence>
<comment type="similarity">
    <text evidence="1">Belongs to the enoyl-CoA hydratase/isomerase family.</text>
</comment>
<dbReference type="EMBL" id="JACEHE010000008">
    <property type="protein sequence ID" value="MBA2947122.1"/>
    <property type="molecule type" value="Genomic_DNA"/>
</dbReference>
<evidence type="ECO:0000313" key="3">
    <source>
        <dbReference type="EMBL" id="MBA2947122.1"/>
    </source>
</evidence>
<name>A0A7W0DL62_9ACTN</name>
<reference evidence="3 4" key="1">
    <citation type="submission" date="2020-07" db="EMBL/GenBank/DDBJ databases">
        <title>Streptomyces isolated from Indian soil.</title>
        <authorList>
            <person name="Mandal S."/>
            <person name="Maiti P.K."/>
        </authorList>
    </citation>
    <scope>NUCLEOTIDE SEQUENCE [LARGE SCALE GENOMIC DNA]</scope>
    <source>
        <strain evidence="3 4">PSKA28</strain>
    </source>
</reference>
<evidence type="ECO:0000256" key="1">
    <source>
        <dbReference type="ARBA" id="ARBA00005254"/>
    </source>
</evidence>
<dbReference type="GO" id="GO:0016853">
    <property type="term" value="F:isomerase activity"/>
    <property type="evidence" value="ECO:0007669"/>
    <property type="project" value="UniProtKB-KW"/>
</dbReference>
<keyword evidence="3" id="KW-0413">Isomerase</keyword>
<dbReference type="AlphaFoldDB" id="A0A7W0DL62"/>
<dbReference type="RefSeq" id="WP_181658098.1">
    <property type="nucleotide sequence ID" value="NZ_JACEHE010000008.1"/>
</dbReference>
<organism evidence="3 4">
    <name type="scientific">Streptomyces himalayensis subsp. himalayensis</name>
    <dbReference type="NCBI Taxonomy" id="2756131"/>
    <lineage>
        <taxon>Bacteria</taxon>
        <taxon>Bacillati</taxon>
        <taxon>Actinomycetota</taxon>
        <taxon>Actinomycetes</taxon>
        <taxon>Kitasatosporales</taxon>
        <taxon>Streptomycetaceae</taxon>
        <taxon>Streptomyces</taxon>
        <taxon>Streptomyces himalayensis</taxon>
    </lineage>
</organism>
<dbReference type="SUPFAM" id="SSF52096">
    <property type="entry name" value="ClpP/crotonase"/>
    <property type="match status" value="1"/>
</dbReference>
<evidence type="ECO:0000256" key="2">
    <source>
        <dbReference type="SAM" id="MobiDB-lite"/>
    </source>
</evidence>
<comment type="caution">
    <text evidence="3">The sequence shown here is derived from an EMBL/GenBank/DDBJ whole genome shotgun (WGS) entry which is preliminary data.</text>
</comment>
<dbReference type="CDD" id="cd06558">
    <property type="entry name" value="crotonase-like"/>
    <property type="match status" value="1"/>
</dbReference>
<dbReference type="Pfam" id="PF00378">
    <property type="entry name" value="ECH_1"/>
    <property type="match status" value="1"/>
</dbReference>
<dbReference type="Gene3D" id="3.90.226.10">
    <property type="entry name" value="2-enoyl-CoA Hydratase, Chain A, domain 1"/>
    <property type="match status" value="1"/>
</dbReference>
<feature type="region of interest" description="Disordered" evidence="2">
    <location>
        <begin position="250"/>
        <end position="282"/>
    </location>
</feature>
<proteinExistence type="inferred from homology"/>
<dbReference type="PANTHER" id="PTHR43802:SF1">
    <property type="entry name" value="IP11341P-RELATED"/>
    <property type="match status" value="1"/>
</dbReference>
<accession>A0A7W0DL62</accession>
<dbReference type="PANTHER" id="PTHR43802">
    <property type="entry name" value="ENOYL-COA HYDRATASE"/>
    <property type="match status" value="1"/>
</dbReference>
<evidence type="ECO:0000313" key="4">
    <source>
        <dbReference type="Proteomes" id="UP000545761"/>
    </source>
</evidence>
<dbReference type="InterPro" id="IPR001753">
    <property type="entry name" value="Enoyl-CoA_hydra/iso"/>
</dbReference>
<protein>
    <submittedName>
        <fullName evidence="3">Enoyl-CoA hydratase/isomerase family protein</fullName>
    </submittedName>
</protein>